<dbReference type="InterPro" id="IPR004276">
    <property type="entry name" value="GlycoTrans_28_N"/>
</dbReference>
<feature type="binding site" evidence="10">
    <location>
        <position position="260"/>
    </location>
    <ligand>
        <name>UDP-N-acetyl-alpha-D-glucosamine</name>
        <dbReference type="ChEBI" id="CHEBI:57705"/>
    </ligand>
</feature>
<keyword evidence="2 10" id="KW-0132">Cell division</keyword>
<dbReference type="Pfam" id="PF03033">
    <property type="entry name" value="Glyco_transf_28"/>
    <property type="match status" value="1"/>
</dbReference>
<dbReference type="InterPro" id="IPR006009">
    <property type="entry name" value="GlcNAc_MurG"/>
</dbReference>
<feature type="domain" description="Glycosyltransferase family 28 N-terminal" evidence="11">
    <location>
        <begin position="6"/>
        <end position="142"/>
    </location>
</feature>
<keyword evidence="7 10" id="KW-0472">Membrane</keyword>
<feature type="binding site" evidence="10">
    <location>
        <position position="202"/>
    </location>
    <ligand>
        <name>UDP-N-acetyl-alpha-D-glucosamine</name>
        <dbReference type="ChEBI" id="CHEBI:57705"/>
    </ligand>
</feature>
<proteinExistence type="inferred from homology"/>
<evidence type="ECO:0000256" key="1">
    <source>
        <dbReference type="ARBA" id="ARBA00022475"/>
    </source>
</evidence>
<evidence type="ECO:0000256" key="8">
    <source>
        <dbReference type="ARBA" id="ARBA00023306"/>
    </source>
</evidence>
<comment type="pathway">
    <text evidence="10">Cell wall biogenesis; peptidoglycan biosynthesis.</text>
</comment>
<evidence type="ECO:0000256" key="6">
    <source>
        <dbReference type="ARBA" id="ARBA00022984"/>
    </source>
</evidence>
<keyword evidence="1 10" id="KW-1003">Cell membrane</keyword>
<keyword evidence="9 10" id="KW-0961">Cell wall biogenesis/degradation</keyword>
<keyword evidence="6 10" id="KW-0573">Peptidoglycan synthesis</keyword>
<gene>
    <name evidence="10" type="primary">murG</name>
    <name evidence="13" type="ORF">A9R00_00910</name>
</gene>
<feature type="binding site" evidence="10">
    <location>
        <position position="125"/>
    </location>
    <ligand>
        <name>UDP-N-acetyl-alpha-D-glucosamine</name>
        <dbReference type="ChEBI" id="CHEBI:57705"/>
    </ligand>
</feature>
<evidence type="ECO:0000256" key="9">
    <source>
        <dbReference type="ARBA" id="ARBA00023316"/>
    </source>
</evidence>
<dbReference type="InterPro" id="IPR007235">
    <property type="entry name" value="Glyco_trans_28_C"/>
</dbReference>
<dbReference type="PANTHER" id="PTHR21015">
    <property type="entry name" value="UDP-N-ACETYLGLUCOSAMINE--N-ACETYLMURAMYL-(PENTAPEPTIDE) PYROPHOSPHORYL-UNDECAPRENOL N-ACETYLGLUCOSAMINE TRANSFERASE 1"/>
    <property type="match status" value="1"/>
</dbReference>
<keyword evidence="8 10" id="KW-0131">Cell cycle</keyword>
<dbReference type="GO" id="GO:0005975">
    <property type="term" value="P:carbohydrate metabolic process"/>
    <property type="evidence" value="ECO:0007669"/>
    <property type="project" value="InterPro"/>
</dbReference>
<dbReference type="Proteomes" id="UP000227088">
    <property type="component" value="Unassembled WGS sequence"/>
</dbReference>
<keyword evidence="3 10" id="KW-0328">Glycosyltransferase</keyword>
<keyword evidence="5 10" id="KW-0133">Cell shape</keyword>
<dbReference type="EC" id="2.4.1.227" evidence="10"/>
<keyword evidence="4 10" id="KW-0808">Transferase</keyword>
<comment type="catalytic activity">
    <reaction evidence="10">
        <text>di-trans,octa-cis-undecaprenyl diphospho-N-acetyl-alpha-D-muramoyl-L-alanyl-D-glutamyl-meso-2,6-diaminopimeloyl-D-alanyl-D-alanine + UDP-N-acetyl-alpha-D-glucosamine = di-trans,octa-cis-undecaprenyl diphospho-[N-acetyl-alpha-D-glucosaminyl-(1-&gt;4)]-N-acetyl-alpha-D-muramoyl-L-alanyl-D-glutamyl-meso-2,6-diaminopimeloyl-D-alanyl-D-alanine + UDP + H(+)</text>
        <dbReference type="Rhea" id="RHEA:31227"/>
        <dbReference type="ChEBI" id="CHEBI:15378"/>
        <dbReference type="ChEBI" id="CHEBI:57705"/>
        <dbReference type="ChEBI" id="CHEBI:58223"/>
        <dbReference type="ChEBI" id="CHEBI:61387"/>
        <dbReference type="ChEBI" id="CHEBI:61388"/>
        <dbReference type="EC" id="2.4.1.227"/>
    </reaction>
</comment>
<evidence type="ECO:0000259" key="11">
    <source>
        <dbReference type="Pfam" id="PF03033"/>
    </source>
</evidence>
<dbReference type="EMBL" id="MABE01000057">
    <property type="protein sequence ID" value="OUS41442.1"/>
    <property type="molecule type" value="Genomic_DNA"/>
</dbReference>
<dbReference type="PANTHER" id="PTHR21015:SF22">
    <property type="entry name" value="GLYCOSYLTRANSFERASE"/>
    <property type="match status" value="1"/>
</dbReference>
<dbReference type="HAMAP" id="MF_00033">
    <property type="entry name" value="MurG"/>
    <property type="match status" value="1"/>
</dbReference>
<dbReference type="AlphaFoldDB" id="A0A1Y5I2M8"/>
<evidence type="ECO:0000313" key="13">
    <source>
        <dbReference type="EMBL" id="OUS41442.1"/>
    </source>
</evidence>
<feature type="binding site" evidence="10">
    <location>
        <position position="167"/>
    </location>
    <ligand>
        <name>UDP-N-acetyl-alpha-D-glucosamine</name>
        <dbReference type="ChEBI" id="CHEBI:57705"/>
    </ligand>
</feature>
<dbReference type="GO" id="GO:0005886">
    <property type="term" value="C:plasma membrane"/>
    <property type="evidence" value="ECO:0007669"/>
    <property type="project" value="UniProtKB-SubCell"/>
</dbReference>
<protein>
    <recommendedName>
        <fullName evidence="10">UDP-N-acetylglucosamine--N-acetylmuramyl-(pentapeptide) pyrophosphoryl-undecaprenol N-acetylglucosamine transferase</fullName>
        <ecNumber evidence="10">2.4.1.227</ecNumber>
    </recommendedName>
    <alternativeName>
        <fullName evidence="10">Undecaprenyl-PP-MurNAc-pentapeptide-UDPGlcNAc GlcNAc transferase</fullName>
    </alternativeName>
</protein>
<feature type="binding site" evidence="10">
    <location>
        <position position="305"/>
    </location>
    <ligand>
        <name>UDP-N-acetyl-alpha-D-glucosamine</name>
        <dbReference type="ChEBI" id="CHEBI:57705"/>
    </ligand>
</feature>
<evidence type="ECO:0000313" key="14">
    <source>
        <dbReference type="Proteomes" id="UP000227088"/>
    </source>
</evidence>
<dbReference type="UniPathway" id="UPA00219"/>
<dbReference type="GO" id="GO:0008360">
    <property type="term" value="P:regulation of cell shape"/>
    <property type="evidence" value="ECO:0007669"/>
    <property type="project" value="UniProtKB-KW"/>
</dbReference>
<dbReference type="Pfam" id="PF04101">
    <property type="entry name" value="Glyco_tran_28_C"/>
    <property type="match status" value="1"/>
</dbReference>
<sequence>MTNKTVMIMAGGTGGHVFPALAVADELKQQGYDIHWLGTATGIEADVIPKAGYPLHCIEVTGLRGKSKLTLLAAPFKIVKAIYQALKFMRIVNPSAVLGLGGFATGPGGVAAKLLGVPLLIHEQNAFPGMTNRLLKPLANVVMQAFPNTFKGTKHLEKLLTTGNPVRANIVALADAKKDSVNEQSSLNEKNEQLNVLVVGGSLGAVALNNAVMDALALTLEQSSEAPNIWHQVGKRNIDSVQQAYAEKGLEGKAKVVAFIDDMAEAYQWADLVVCRAGALTVSEVACAGKAAIFIPYPFAVDDHQTANAQVLVNAQAAEVRQQNKLTAQWLADQWTMYTEQPQLIEKMALAAKSAAIANATDVVAEQVIKQIRLND</sequence>
<accession>A0A1Y5I2M8</accession>
<dbReference type="Gene3D" id="3.40.50.2000">
    <property type="entry name" value="Glycogen Phosphorylase B"/>
    <property type="match status" value="2"/>
</dbReference>
<name>A0A1Y5I2M8_OLEAN</name>
<evidence type="ECO:0000256" key="5">
    <source>
        <dbReference type="ARBA" id="ARBA00022960"/>
    </source>
</evidence>
<evidence type="ECO:0000256" key="10">
    <source>
        <dbReference type="HAMAP-Rule" id="MF_00033"/>
    </source>
</evidence>
<evidence type="ECO:0000256" key="3">
    <source>
        <dbReference type="ARBA" id="ARBA00022676"/>
    </source>
</evidence>
<dbReference type="CDD" id="cd03785">
    <property type="entry name" value="GT28_MurG"/>
    <property type="match status" value="1"/>
</dbReference>
<comment type="function">
    <text evidence="10">Cell wall formation. Catalyzes the transfer of a GlcNAc subunit on undecaprenyl-pyrophosphoryl-MurNAc-pentapeptide (lipid intermediate I) to form undecaprenyl-pyrophosphoryl-MurNAc-(pentapeptide)GlcNAc (lipid intermediate II).</text>
</comment>
<comment type="similarity">
    <text evidence="10">Belongs to the glycosyltransferase 28 family. MurG subfamily.</text>
</comment>
<feature type="binding site" evidence="10">
    <location>
        <begin position="279"/>
        <end position="284"/>
    </location>
    <ligand>
        <name>UDP-N-acetyl-alpha-D-glucosamine</name>
        <dbReference type="ChEBI" id="CHEBI:57705"/>
    </ligand>
</feature>
<feature type="binding site" evidence="10">
    <location>
        <begin position="13"/>
        <end position="15"/>
    </location>
    <ligand>
        <name>UDP-N-acetyl-alpha-D-glucosamine</name>
        <dbReference type="ChEBI" id="CHEBI:57705"/>
    </ligand>
</feature>
<dbReference type="NCBIfam" id="TIGR01133">
    <property type="entry name" value="murG"/>
    <property type="match status" value="1"/>
</dbReference>
<reference evidence="14" key="1">
    <citation type="journal article" date="2017" name="Proc. Natl. Acad. Sci. U.S.A.">
        <title>Simulation of Deepwater Horizon oil plume reveals substrate specialization within a complex community of hydrocarbon degraders.</title>
        <authorList>
            <person name="Hu P."/>
            <person name="Dubinsky E.A."/>
            <person name="Probst A.J."/>
            <person name="Wang J."/>
            <person name="Sieber C.M.K."/>
            <person name="Tom L.M."/>
            <person name="Gardinali P."/>
            <person name="Banfield J.F."/>
            <person name="Atlas R.M."/>
            <person name="Andersen G.L."/>
        </authorList>
    </citation>
    <scope>NUCLEOTIDE SEQUENCE [LARGE SCALE GENOMIC DNA]</scope>
</reference>
<evidence type="ECO:0000256" key="2">
    <source>
        <dbReference type="ARBA" id="ARBA00022618"/>
    </source>
</evidence>
<dbReference type="GO" id="GO:0051301">
    <property type="term" value="P:cell division"/>
    <property type="evidence" value="ECO:0007669"/>
    <property type="project" value="UniProtKB-KW"/>
</dbReference>
<feature type="domain" description="Glycosyl transferase family 28 C-terminal" evidence="12">
    <location>
        <begin position="196"/>
        <end position="357"/>
    </location>
</feature>
<organism evidence="13 14">
    <name type="scientific">Oleispira antarctica</name>
    <dbReference type="NCBI Taxonomy" id="188908"/>
    <lineage>
        <taxon>Bacteria</taxon>
        <taxon>Pseudomonadati</taxon>
        <taxon>Pseudomonadota</taxon>
        <taxon>Gammaproteobacteria</taxon>
        <taxon>Oceanospirillales</taxon>
        <taxon>Oceanospirillaceae</taxon>
        <taxon>Oleispira</taxon>
    </lineage>
</organism>
<comment type="caution">
    <text evidence="13">The sequence shown here is derived from an EMBL/GenBank/DDBJ whole genome shotgun (WGS) entry which is preliminary data.</text>
</comment>
<comment type="subcellular location">
    <subcellularLocation>
        <location evidence="10">Cell membrane</location>
        <topology evidence="10">Peripheral membrane protein</topology>
        <orientation evidence="10">Cytoplasmic side</orientation>
    </subcellularLocation>
</comment>
<dbReference type="GO" id="GO:0050511">
    <property type="term" value="F:undecaprenyldiphospho-muramoylpentapeptide beta-N-acetylglucosaminyltransferase activity"/>
    <property type="evidence" value="ECO:0007669"/>
    <property type="project" value="UniProtKB-UniRule"/>
</dbReference>
<evidence type="ECO:0000256" key="7">
    <source>
        <dbReference type="ARBA" id="ARBA00023136"/>
    </source>
</evidence>
<dbReference type="GO" id="GO:0071555">
    <property type="term" value="P:cell wall organization"/>
    <property type="evidence" value="ECO:0007669"/>
    <property type="project" value="UniProtKB-KW"/>
</dbReference>
<dbReference type="GO" id="GO:0051991">
    <property type="term" value="F:UDP-N-acetyl-D-glucosamine:N-acetylmuramoyl-L-alanyl-D-glutamyl-meso-2,6-diaminopimelyl-D-alanyl-D-alanine-diphosphoundecaprenol 4-beta-N-acetylglucosaminlytransferase activity"/>
    <property type="evidence" value="ECO:0007669"/>
    <property type="project" value="RHEA"/>
</dbReference>
<evidence type="ECO:0000256" key="4">
    <source>
        <dbReference type="ARBA" id="ARBA00022679"/>
    </source>
</evidence>
<evidence type="ECO:0000259" key="12">
    <source>
        <dbReference type="Pfam" id="PF04101"/>
    </source>
</evidence>
<dbReference type="SUPFAM" id="SSF53756">
    <property type="entry name" value="UDP-Glycosyltransferase/glycogen phosphorylase"/>
    <property type="match status" value="1"/>
</dbReference>
<dbReference type="GO" id="GO:0009252">
    <property type="term" value="P:peptidoglycan biosynthetic process"/>
    <property type="evidence" value="ECO:0007669"/>
    <property type="project" value="UniProtKB-UniRule"/>
</dbReference>